<evidence type="ECO:0000313" key="2">
    <source>
        <dbReference type="Proteomes" id="UP001396334"/>
    </source>
</evidence>
<accession>A0ABR2NMD1</accession>
<dbReference type="EMBL" id="JBBPBN010000124">
    <property type="protein sequence ID" value="KAK8977221.1"/>
    <property type="molecule type" value="Genomic_DNA"/>
</dbReference>
<gene>
    <name evidence="1" type="ORF">V6N11_021307</name>
</gene>
<keyword evidence="2" id="KW-1185">Reference proteome</keyword>
<sequence>MVLCMAAPHVHPGSPPEPRSSFLPTCAHACPIAADKKKQLGNVQLARTCRKEAASGFRWRPEIIRTSGAVGRDYGCAANKVMPSESNPQGPGAWW</sequence>
<evidence type="ECO:0000313" key="1">
    <source>
        <dbReference type="EMBL" id="KAK8977221.1"/>
    </source>
</evidence>
<comment type="caution">
    <text evidence="1">The sequence shown here is derived from an EMBL/GenBank/DDBJ whole genome shotgun (WGS) entry which is preliminary data.</text>
</comment>
<protein>
    <submittedName>
        <fullName evidence="1">Uncharacterized protein</fullName>
    </submittedName>
</protein>
<name>A0ABR2NMD1_9ROSI</name>
<reference evidence="1 2" key="1">
    <citation type="journal article" date="2024" name="G3 (Bethesda)">
        <title>Genome assembly of Hibiscus sabdariffa L. provides insights into metabolisms of medicinal natural products.</title>
        <authorList>
            <person name="Kim T."/>
        </authorList>
    </citation>
    <scope>NUCLEOTIDE SEQUENCE [LARGE SCALE GENOMIC DNA]</scope>
    <source>
        <strain evidence="1">TK-2024</strain>
        <tissue evidence="1">Old leaves</tissue>
    </source>
</reference>
<proteinExistence type="predicted"/>
<dbReference type="Proteomes" id="UP001396334">
    <property type="component" value="Unassembled WGS sequence"/>
</dbReference>
<organism evidence="1 2">
    <name type="scientific">Hibiscus sabdariffa</name>
    <name type="common">roselle</name>
    <dbReference type="NCBI Taxonomy" id="183260"/>
    <lineage>
        <taxon>Eukaryota</taxon>
        <taxon>Viridiplantae</taxon>
        <taxon>Streptophyta</taxon>
        <taxon>Embryophyta</taxon>
        <taxon>Tracheophyta</taxon>
        <taxon>Spermatophyta</taxon>
        <taxon>Magnoliopsida</taxon>
        <taxon>eudicotyledons</taxon>
        <taxon>Gunneridae</taxon>
        <taxon>Pentapetalae</taxon>
        <taxon>rosids</taxon>
        <taxon>malvids</taxon>
        <taxon>Malvales</taxon>
        <taxon>Malvaceae</taxon>
        <taxon>Malvoideae</taxon>
        <taxon>Hibiscus</taxon>
    </lineage>
</organism>